<name>A0ABZ2LJC9_9BACT</name>
<dbReference type="Proteomes" id="UP001370348">
    <property type="component" value="Chromosome"/>
</dbReference>
<dbReference type="PROSITE" id="PS00018">
    <property type="entry name" value="EF_HAND_1"/>
    <property type="match status" value="1"/>
</dbReference>
<dbReference type="RefSeq" id="WP_394820673.1">
    <property type="nucleotide sequence ID" value="NZ_CP089984.1"/>
</dbReference>
<dbReference type="EMBL" id="CP089984">
    <property type="protein sequence ID" value="WXB11058.1"/>
    <property type="molecule type" value="Genomic_DNA"/>
</dbReference>
<evidence type="ECO:0000256" key="1">
    <source>
        <dbReference type="SAM" id="MobiDB-lite"/>
    </source>
</evidence>
<feature type="compositionally biased region" description="Polar residues" evidence="1">
    <location>
        <begin position="235"/>
        <end position="247"/>
    </location>
</feature>
<dbReference type="Gene3D" id="3.90.930.1">
    <property type="match status" value="1"/>
</dbReference>
<organism evidence="2 3">
    <name type="scientific">Pendulispora albinea</name>
    <dbReference type="NCBI Taxonomy" id="2741071"/>
    <lineage>
        <taxon>Bacteria</taxon>
        <taxon>Pseudomonadati</taxon>
        <taxon>Myxococcota</taxon>
        <taxon>Myxococcia</taxon>
        <taxon>Myxococcales</taxon>
        <taxon>Sorangiineae</taxon>
        <taxon>Pendulisporaceae</taxon>
        <taxon>Pendulispora</taxon>
    </lineage>
</organism>
<evidence type="ECO:0008006" key="4">
    <source>
        <dbReference type="Google" id="ProtNLM"/>
    </source>
</evidence>
<gene>
    <name evidence="2" type="ORF">LZC94_24625</name>
</gene>
<proteinExistence type="predicted"/>
<dbReference type="InterPro" id="IPR018247">
    <property type="entry name" value="EF_Hand_1_Ca_BS"/>
</dbReference>
<evidence type="ECO:0000313" key="2">
    <source>
        <dbReference type="EMBL" id="WXB11058.1"/>
    </source>
</evidence>
<dbReference type="SUPFAM" id="SSF69318">
    <property type="entry name" value="Integrin alpha N-terminal domain"/>
    <property type="match status" value="1"/>
</dbReference>
<dbReference type="InterPro" id="IPR028994">
    <property type="entry name" value="Integrin_alpha_N"/>
</dbReference>
<protein>
    <recommendedName>
        <fullName evidence="4">Lipoprotein</fullName>
    </recommendedName>
</protein>
<reference evidence="2 3" key="1">
    <citation type="submission" date="2021-12" db="EMBL/GenBank/DDBJ databases">
        <title>Discovery of the Pendulisporaceae a myxobacterial family with distinct sporulation behavior and unique specialized metabolism.</title>
        <authorList>
            <person name="Garcia R."/>
            <person name="Popoff A."/>
            <person name="Bader C.D."/>
            <person name="Loehr J."/>
            <person name="Walesch S."/>
            <person name="Walt C."/>
            <person name="Boldt J."/>
            <person name="Bunk B."/>
            <person name="Haeckl F.J.F.P.J."/>
            <person name="Gunesch A.P."/>
            <person name="Birkelbach J."/>
            <person name="Nuebel U."/>
            <person name="Pietschmann T."/>
            <person name="Bach T."/>
            <person name="Mueller R."/>
        </authorList>
    </citation>
    <scope>NUCLEOTIDE SEQUENCE [LARGE SCALE GENOMIC DNA]</scope>
    <source>
        <strain evidence="2 3">MSr11954</strain>
    </source>
</reference>
<sequence length="269" mass="28212">MGLGAGVAGLMVALAACGGDSSGVSNSKLPVGARSEAIEHEACTEAGNKVTLFDANGDSKPDIRMVYDQKSGKEVCRITDLNYDGRPDMFQYYDPSGQLRRREADYDGDGVVEAIEYYEGGKLVRRELDISGQHRLDTWDYFDPATGKRTKRERDNDGDGRVDQWWTWNGDQVTIAFDKNNDGQPDPNDTVTLNASGTAITTAASVDGGAPPLSTAASLGGAGDGGAGKPVVPSSAESQLLDTSTSGGKDAGAKGRQGQQSPADGGKAR</sequence>
<accession>A0ABZ2LJC9</accession>
<feature type="region of interest" description="Disordered" evidence="1">
    <location>
        <begin position="203"/>
        <end position="269"/>
    </location>
</feature>
<keyword evidence="3" id="KW-1185">Reference proteome</keyword>
<evidence type="ECO:0000313" key="3">
    <source>
        <dbReference type="Proteomes" id="UP001370348"/>
    </source>
</evidence>